<evidence type="ECO:0000259" key="13">
    <source>
        <dbReference type="Pfam" id="PF13632"/>
    </source>
</evidence>
<feature type="transmembrane region" description="Helical" evidence="12">
    <location>
        <begin position="512"/>
        <end position="531"/>
    </location>
</feature>
<evidence type="ECO:0000256" key="11">
    <source>
        <dbReference type="ARBA" id="ARBA00023136"/>
    </source>
</evidence>
<protein>
    <recommendedName>
        <fullName evidence="4">Glucans biosynthesis glucosyltransferase H</fullName>
    </recommendedName>
</protein>
<accession>A0A1I7NUP0</accession>
<feature type="transmembrane region" description="Helical" evidence="12">
    <location>
        <begin position="397"/>
        <end position="420"/>
    </location>
</feature>
<evidence type="ECO:0000313" key="15">
    <source>
        <dbReference type="Proteomes" id="UP000199074"/>
    </source>
</evidence>
<feature type="transmembrane region" description="Helical" evidence="12">
    <location>
        <begin position="432"/>
        <end position="453"/>
    </location>
</feature>
<dbReference type="EMBL" id="FPCK01000004">
    <property type="protein sequence ID" value="SFV38389.1"/>
    <property type="molecule type" value="Genomic_DNA"/>
</dbReference>
<comment type="subcellular location">
    <subcellularLocation>
        <location evidence="1">Cell inner membrane</location>
        <topology evidence="1">Multi-pass membrane protein</topology>
    </subcellularLocation>
</comment>
<evidence type="ECO:0000256" key="2">
    <source>
        <dbReference type="ARBA" id="ARBA00005001"/>
    </source>
</evidence>
<dbReference type="NCBIfam" id="NF003959">
    <property type="entry name" value="PRK05454.2-2"/>
    <property type="match status" value="1"/>
</dbReference>
<sequence>MRNGAFPGQTALLRLLTLTFAAAICLTAGLAFIDLIGGNRPGWLDWVRTILLVLTGFWLVWGSMTGIIGSFAPKRRPRGDLKRPEGKTAVLVPIYNEDPYETFSRIAAMNRQIVARGLADRFHFAILSDTTSLEVAAEEANAFEWLMREPDAPGRVFYRRRERNVGRKAGNIEDFVARSGGAYDYAIILDADSLMEADAMVAMARSMDLDKDLGLLQTVPVVIGARTTFGRMMAFSSAYYSKYFSRGAALLQGNQGPYWGHNAIVRVRAFASCCGLPVLSGKPPYGGHILSHDYVEAALLARGGWKVVVDPEIAGSYEQGPENLIEYAKRDRRWCQGNLQHRRLLAAPGLKFWSRFTFLQGIMAYVVSPLWLLLLVASLGASLVPDNGGDRWGVSPWAIAAGVAVTLLLPKFAILLRGAFDGTNRLFGGWRVIPSVFAEILLSTIIAPALLAFQSRAVFQILFGFDGGWPATERDARSVSLRTAFEASWWITIVAIGAIAFMAMAGPDFLPWLLPVAVPALLAPVIIWASSLGEEQADKAWLYAAPSELAPTPIIAEADAILVQWRSHDPVGVTAMDSVGIHAPA</sequence>
<dbReference type="Pfam" id="PF13632">
    <property type="entry name" value="Glyco_trans_2_3"/>
    <property type="match status" value="1"/>
</dbReference>
<keyword evidence="7" id="KW-0328">Glycosyltransferase</keyword>
<dbReference type="PANTHER" id="PTHR43867:SF5">
    <property type="entry name" value="GLUCANS BIOSYNTHESIS GLUCOSYLTRANSFERASE H"/>
    <property type="match status" value="1"/>
</dbReference>
<evidence type="ECO:0000256" key="8">
    <source>
        <dbReference type="ARBA" id="ARBA00022679"/>
    </source>
</evidence>
<keyword evidence="8 14" id="KW-0808">Transferase</keyword>
<gene>
    <name evidence="14" type="ORF">SAMN05216456_3396</name>
</gene>
<evidence type="ECO:0000256" key="12">
    <source>
        <dbReference type="SAM" id="Phobius"/>
    </source>
</evidence>
<evidence type="ECO:0000256" key="1">
    <source>
        <dbReference type="ARBA" id="ARBA00004429"/>
    </source>
</evidence>
<evidence type="ECO:0000313" key="14">
    <source>
        <dbReference type="EMBL" id="SFV38389.1"/>
    </source>
</evidence>
<dbReference type="GO" id="GO:0005886">
    <property type="term" value="C:plasma membrane"/>
    <property type="evidence" value="ECO:0007669"/>
    <property type="project" value="UniProtKB-SubCell"/>
</dbReference>
<dbReference type="SUPFAM" id="SSF53448">
    <property type="entry name" value="Nucleotide-diphospho-sugar transferases"/>
    <property type="match status" value="1"/>
</dbReference>
<dbReference type="Proteomes" id="UP000199074">
    <property type="component" value="Unassembled WGS sequence"/>
</dbReference>
<dbReference type="STRING" id="429728.SAMN05216456_3396"/>
<evidence type="ECO:0000256" key="3">
    <source>
        <dbReference type="ARBA" id="ARBA00009337"/>
    </source>
</evidence>
<comment type="similarity">
    <text evidence="3">Belongs to the glycosyltransferase 2 family. OpgH subfamily.</text>
</comment>
<dbReference type="InterPro" id="IPR001173">
    <property type="entry name" value="Glyco_trans_2-like"/>
</dbReference>
<dbReference type="AlphaFoldDB" id="A0A1I7NUP0"/>
<feature type="transmembrane region" description="Helical" evidence="12">
    <location>
        <begin position="487"/>
        <end position="505"/>
    </location>
</feature>
<keyword evidence="9 12" id="KW-0812">Transmembrane</keyword>
<dbReference type="NCBIfam" id="NF003958">
    <property type="entry name" value="PRK05454.2-1"/>
    <property type="match status" value="1"/>
</dbReference>
<evidence type="ECO:0000256" key="4">
    <source>
        <dbReference type="ARBA" id="ARBA00020585"/>
    </source>
</evidence>
<dbReference type="NCBIfam" id="NF003962">
    <property type="entry name" value="PRK05454.2-5"/>
    <property type="match status" value="1"/>
</dbReference>
<dbReference type="PANTHER" id="PTHR43867">
    <property type="entry name" value="CELLULOSE SYNTHASE CATALYTIC SUBUNIT A [UDP-FORMING]"/>
    <property type="match status" value="1"/>
</dbReference>
<keyword evidence="15" id="KW-1185">Reference proteome</keyword>
<feature type="domain" description="Glycosyltransferase 2-like" evidence="13">
    <location>
        <begin position="187"/>
        <end position="379"/>
    </location>
</feature>
<evidence type="ECO:0000256" key="6">
    <source>
        <dbReference type="ARBA" id="ARBA00022519"/>
    </source>
</evidence>
<dbReference type="InterPro" id="IPR029044">
    <property type="entry name" value="Nucleotide-diphossugar_trans"/>
</dbReference>
<feature type="transmembrane region" description="Helical" evidence="12">
    <location>
        <begin position="49"/>
        <end position="72"/>
    </location>
</feature>
<organism evidence="14 15">
    <name type="scientific">Devosia crocina</name>
    <dbReference type="NCBI Taxonomy" id="429728"/>
    <lineage>
        <taxon>Bacteria</taxon>
        <taxon>Pseudomonadati</taxon>
        <taxon>Pseudomonadota</taxon>
        <taxon>Alphaproteobacteria</taxon>
        <taxon>Hyphomicrobiales</taxon>
        <taxon>Devosiaceae</taxon>
        <taxon>Devosia</taxon>
    </lineage>
</organism>
<keyword evidence="11 12" id="KW-0472">Membrane</keyword>
<dbReference type="GO" id="GO:0016758">
    <property type="term" value="F:hexosyltransferase activity"/>
    <property type="evidence" value="ECO:0007669"/>
    <property type="project" value="TreeGrafter"/>
</dbReference>
<feature type="transmembrane region" description="Helical" evidence="12">
    <location>
        <begin position="12"/>
        <end position="37"/>
    </location>
</feature>
<dbReference type="RefSeq" id="WP_092426637.1">
    <property type="nucleotide sequence ID" value="NZ_FPCK01000004.1"/>
</dbReference>
<feature type="transmembrane region" description="Helical" evidence="12">
    <location>
        <begin position="362"/>
        <end position="385"/>
    </location>
</feature>
<keyword evidence="5" id="KW-1003">Cell membrane</keyword>
<evidence type="ECO:0000256" key="10">
    <source>
        <dbReference type="ARBA" id="ARBA00022989"/>
    </source>
</evidence>
<keyword evidence="10 12" id="KW-1133">Transmembrane helix</keyword>
<keyword evidence="6" id="KW-0997">Cell inner membrane</keyword>
<proteinExistence type="inferred from homology"/>
<comment type="pathway">
    <text evidence="2">Glycan metabolism; osmoregulated periplasmic glucan (OPG) biosynthesis.</text>
</comment>
<name>A0A1I7NUP0_9HYPH</name>
<dbReference type="Gene3D" id="3.90.550.10">
    <property type="entry name" value="Spore Coat Polysaccharide Biosynthesis Protein SpsA, Chain A"/>
    <property type="match status" value="1"/>
</dbReference>
<reference evidence="14 15" key="1">
    <citation type="submission" date="2016-10" db="EMBL/GenBank/DDBJ databases">
        <authorList>
            <person name="de Groot N.N."/>
        </authorList>
    </citation>
    <scope>NUCLEOTIDE SEQUENCE [LARGE SCALE GENOMIC DNA]</scope>
    <source>
        <strain evidence="14 15">IPL20</strain>
    </source>
</reference>
<evidence type="ECO:0000256" key="5">
    <source>
        <dbReference type="ARBA" id="ARBA00022475"/>
    </source>
</evidence>
<evidence type="ECO:0000256" key="7">
    <source>
        <dbReference type="ARBA" id="ARBA00022676"/>
    </source>
</evidence>
<dbReference type="InterPro" id="IPR050321">
    <property type="entry name" value="Glycosyltr_2/OpgH_subfam"/>
</dbReference>
<evidence type="ECO:0000256" key="9">
    <source>
        <dbReference type="ARBA" id="ARBA00022692"/>
    </source>
</evidence>
<dbReference type="OrthoDB" id="9775281at2"/>